<keyword evidence="3" id="KW-1185">Reference proteome</keyword>
<dbReference type="RefSeq" id="WP_241035658.1">
    <property type="nucleotide sequence ID" value="NZ_BAAAJF010000024.1"/>
</dbReference>
<dbReference type="PANTHER" id="PTHR42685">
    <property type="entry name" value="GERANYLGERANYL DIPHOSPHATE REDUCTASE"/>
    <property type="match status" value="1"/>
</dbReference>
<dbReference type="InterPro" id="IPR036188">
    <property type="entry name" value="FAD/NAD-bd_sf"/>
</dbReference>
<reference evidence="2 3" key="1">
    <citation type="submission" date="2022-03" db="EMBL/GenBank/DDBJ databases">
        <title>Pseudonocardia alaer sp. nov., a novel actinomycete isolated from reed forest soil.</title>
        <authorList>
            <person name="Wang L."/>
        </authorList>
    </citation>
    <scope>NUCLEOTIDE SEQUENCE [LARGE SCALE GENOMIC DNA]</scope>
    <source>
        <strain evidence="2 3">Y-16303</strain>
    </source>
</reference>
<comment type="caution">
    <text evidence="2">The sequence shown here is derived from an EMBL/GenBank/DDBJ whole genome shotgun (WGS) entry which is preliminary data.</text>
</comment>
<dbReference type="PANTHER" id="PTHR42685:SF22">
    <property type="entry name" value="CONDITIONED MEDIUM FACTOR RECEPTOR 1"/>
    <property type="match status" value="1"/>
</dbReference>
<dbReference type="Pfam" id="PF01494">
    <property type="entry name" value="FAD_binding_3"/>
    <property type="match status" value="1"/>
</dbReference>
<organism evidence="2 3">
    <name type="scientific">Pseudonocardia alaniniphila</name>
    <dbReference type="NCBI Taxonomy" id="75291"/>
    <lineage>
        <taxon>Bacteria</taxon>
        <taxon>Bacillati</taxon>
        <taxon>Actinomycetota</taxon>
        <taxon>Actinomycetes</taxon>
        <taxon>Pseudonocardiales</taxon>
        <taxon>Pseudonocardiaceae</taxon>
        <taxon>Pseudonocardia</taxon>
    </lineage>
</organism>
<feature type="domain" description="FAD-binding" evidence="1">
    <location>
        <begin position="4"/>
        <end position="215"/>
    </location>
</feature>
<dbReference type="InterPro" id="IPR050407">
    <property type="entry name" value="Geranylgeranyl_reductase"/>
</dbReference>
<name>A0ABS9TB54_9PSEU</name>
<evidence type="ECO:0000313" key="2">
    <source>
        <dbReference type="EMBL" id="MCH6165628.1"/>
    </source>
</evidence>
<dbReference type="SUPFAM" id="SSF51905">
    <property type="entry name" value="FAD/NAD(P)-binding domain"/>
    <property type="match status" value="1"/>
</dbReference>
<evidence type="ECO:0000259" key="1">
    <source>
        <dbReference type="Pfam" id="PF01494"/>
    </source>
</evidence>
<accession>A0ABS9TB54</accession>
<dbReference type="Proteomes" id="UP001299970">
    <property type="component" value="Unassembled WGS sequence"/>
</dbReference>
<dbReference type="Gene3D" id="3.50.50.60">
    <property type="entry name" value="FAD/NAD(P)-binding domain"/>
    <property type="match status" value="1"/>
</dbReference>
<sequence length="399" mass="43024">MSTYDAIVVGARCAGSPTAMLLAREGYAVLLVDRAIFPSDTISTHLVHAPGVAALRRWGLLDEVLATGCPPIDTYAFDFGPFTITGSPGVAYGPRRTVLDEVLVRAAAAAGAELRERFTVTGLLVEDGRVTGVRGHGQGGGPVVERARVVIGADGLRSLVARGVRPERYHEKPRLLSGYYAYWSGLPMEGRFEAYVRPYRAFAAWPTNDGLTLVVGGWPYREHAANRTDVEGNFLAMLDMAPAFADRVRAGTRETRFAGMAVPNFFRTPYGPGWALVGDAGYNKDFITAQGIQDAFRDAELCVTAVDEAFSGARPFDLAMRDYRSARDAHVLPMYEFTADLASLDPPSPELRELLVAMCGNQQAMDGFARVNAGVTSPAEFFSDENVGRIVGAGPGSQF</sequence>
<proteinExistence type="predicted"/>
<gene>
    <name evidence="2" type="ORF">MMF94_08035</name>
</gene>
<dbReference type="PRINTS" id="PR00420">
    <property type="entry name" value="RNGMNOXGNASE"/>
</dbReference>
<protein>
    <submittedName>
        <fullName evidence="2">NAD(P)/FAD-dependent oxidoreductase</fullName>
    </submittedName>
</protein>
<evidence type="ECO:0000313" key="3">
    <source>
        <dbReference type="Proteomes" id="UP001299970"/>
    </source>
</evidence>
<dbReference type="InterPro" id="IPR002938">
    <property type="entry name" value="FAD-bd"/>
</dbReference>
<dbReference type="EMBL" id="JAKXMK010000006">
    <property type="protein sequence ID" value="MCH6165628.1"/>
    <property type="molecule type" value="Genomic_DNA"/>
</dbReference>